<sequence>MSSTKPKVLIVGAGIGDLTLGAILEKANIQYEIFEKASALKPLGSAIAIGPLA</sequence>
<evidence type="ECO:0000313" key="1">
    <source>
        <dbReference type="EMBL" id="KAG0010419.1"/>
    </source>
</evidence>
<reference evidence="1" key="1">
    <citation type="journal article" date="2020" name="Fungal Divers.">
        <title>Resolving the Mortierellaceae phylogeny through synthesis of multi-gene phylogenetics and phylogenomics.</title>
        <authorList>
            <person name="Vandepol N."/>
            <person name="Liber J."/>
            <person name="Desiro A."/>
            <person name="Na H."/>
            <person name="Kennedy M."/>
            <person name="Barry K."/>
            <person name="Grigoriev I.V."/>
            <person name="Miller A.N."/>
            <person name="O'Donnell K."/>
            <person name="Stajich J.E."/>
            <person name="Bonito G."/>
        </authorList>
    </citation>
    <scope>NUCLEOTIDE SEQUENCE</scope>
    <source>
        <strain evidence="1">NRRL 2769</strain>
    </source>
</reference>
<gene>
    <name evidence="1" type="ORF">BGZ80_001505</name>
</gene>
<dbReference type="EMBL" id="JAAAID010001342">
    <property type="protein sequence ID" value="KAG0010419.1"/>
    <property type="molecule type" value="Genomic_DNA"/>
</dbReference>
<dbReference type="Proteomes" id="UP000703661">
    <property type="component" value="Unassembled WGS sequence"/>
</dbReference>
<proteinExistence type="predicted"/>
<dbReference type="InterPro" id="IPR036188">
    <property type="entry name" value="FAD/NAD-bd_sf"/>
</dbReference>
<evidence type="ECO:0000313" key="2">
    <source>
        <dbReference type="Proteomes" id="UP000703661"/>
    </source>
</evidence>
<protein>
    <submittedName>
        <fullName evidence="1">Uncharacterized protein</fullName>
    </submittedName>
</protein>
<dbReference type="Gene3D" id="3.50.50.60">
    <property type="entry name" value="FAD/NAD(P)-binding domain"/>
    <property type="match status" value="1"/>
</dbReference>
<organism evidence="1 2">
    <name type="scientific">Entomortierella chlamydospora</name>
    <dbReference type="NCBI Taxonomy" id="101097"/>
    <lineage>
        <taxon>Eukaryota</taxon>
        <taxon>Fungi</taxon>
        <taxon>Fungi incertae sedis</taxon>
        <taxon>Mucoromycota</taxon>
        <taxon>Mortierellomycotina</taxon>
        <taxon>Mortierellomycetes</taxon>
        <taxon>Mortierellales</taxon>
        <taxon>Mortierellaceae</taxon>
        <taxon>Entomortierella</taxon>
    </lineage>
</organism>
<keyword evidence="2" id="KW-1185">Reference proteome</keyword>
<dbReference type="SUPFAM" id="SSF51905">
    <property type="entry name" value="FAD/NAD(P)-binding domain"/>
    <property type="match status" value="1"/>
</dbReference>
<feature type="non-terminal residue" evidence="1">
    <location>
        <position position="53"/>
    </location>
</feature>
<accession>A0A9P6MRT3</accession>
<name>A0A9P6MRT3_9FUNG</name>
<comment type="caution">
    <text evidence="1">The sequence shown here is derived from an EMBL/GenBank/DDBJ whole genome shotgun (WGS) entry which is preliminary data.</text>
</comment>
<dbReference type="AlphaFoldDB" id="A0A9P6MRT3"/>